<dbReference type="RefSeq" id="XP_017878136.1">
    <property type="nucleotide sequence ID" value="XM_018022647.2"/>
</dbReference>
<dbReference type="PANTHER" id="PTHR12862:SF0">
    <property type="entry name" value="N-ACETYL-D-GLUCOSAMINE KINASE"/>
    <property type="match status" value="1"/>
</dbReference>
<protein>
    <recommendedName>
        <fullName evidence="3">N-acetyl-D-glucosamine kinase</fullName>
        <ecNumber evidence="2">2.7.1.59</ecNumber>
    </recommendedName>
    <alternativeName>
        <fullName evidence="4">GlcNAc kinase</fullName>
    </alternativeName>
</protein>
<evidence type="ECO:0000256" key="3">
    <source>
        <dbReference type="ARBA" id="ARBA00014974"/>
    </source>
</evidence>
<dbReference type="SUPFAM" id="SSF53067">
    <property type="entry name" value="Actin-like ATPase domain"/>
    <property type="match status" value="2"/>
</dbReference>
<dbReference type="Proteomes" id="UP000694925">
    <property type="component" value="Unplaced"/>
</dbReference>
<dbReference type="CTD" id="55577"/>
<dbReference type="InterPro" id="IPR039758">
    <property type="entry name" value="NAGK-like"/>
</dbReference>
<keyword evidence="8" id="KW-0418">Kinase</keyword>
<dbReference type="InterPro" id="IPR043129">
    <property type="entry name" value="ATPase_NBD"/>
</dbReference>
<evidence type="ECO:0000259" key="6">
    <source>
        <dbReference type="Pfam" id="PF01869"/>
    </source>
</evidence>
<sequence length="416" mass="46673">MAGKKGKGKKGKGKKGKRRRIDEFELRRELRRQAQRRSMLEEEEMAKIELPEAPEEIRLGGVEGGSSQSIFIIMDGKGTILTEIKGPSTNHWALGIDETAARINAMVEKGKQAIGMSELVPLDCLGLSLSGCEEEKTNRSLHETIQEKYPATAKTFVVTSDVMGSLRTGFANGGIVLIAGTGSQAFLVDVGNKMSKCGGWGHMIADEGSAYWIAHRACKYVFDDIDGLARAPRRISYVWPAIRHHFNVVTREEFLSHLYTNFNKTHFASFAKEIVQGCEKKDSLCLYILQENGRWLAKYIIALARKAHNDLKLSPGGIKVICVGSVWKSWYLMKDAFLDEIHQSMALDELSLFHLKTTSAVGACYLAAEKVKWIFKKPYEDNIEVFHHYKRQNYVKPTSVEVPEDTVPCPGMEVRR</sequence>
<evidence type="ECO:0000256" key="1">
    <source>
        <dbReference type="ARBA" id="ARBA00006198"/>
    </source>
</evidence>
<organism evidence="7 8">
    <name type="scientific">Ceratina calcarata</name>
    <dbReference type="NCBI Taxonomy" id="156304"/>
    <lineage>
        <taxon>Eukaryota</taxon>
        <taxon>Metazoa</taxon>
        <taxon>Ecdysozoa</taxon>
        <taxon>Arthropoda</taxon>
        <taxon>Hexapoda</taxon>
        <taxon>Insecta</taxon>
        <taxon>Pterygota</taxon>
        <taxon>Neoptera</taxon>
        <taxon>Endopterygota</taxon>
        <taxon>Hymenoptera</taxon>
        <taxon>Apocrita</taxon>
        <taxon>Aculeata</taxon>
        <taxon>Apoidea</taxon>
        <taxon>Anthophila</taxon>
        <taxon>Apidae</taxon>
        <taxon>Ceratina</taxon>
        <taxon>Zadontomerus</taxon>
    </lineage>
</organism>
<name>A0AAJ7IVI6_9HYME</name>
<accession>A0AAJ7IVI6</accession>
<dbReference type="InterPro" id="IPR002731">
    <property type="entry name" value="ATPase_BadF"/>
</dbReference>
<proteinExistence type="inferred from homology"/>
<evidence type="ECO:0000256" key="4">
    <source>
        <dbReference type="ARBA" id="ARBA00031123"/>
    </source>
</evidence>
<feature type="domain" description="ATPase BadF/BadG/BcrA/BcrD type" evidence="6">
    <location>
        <begin position="61"/>
        <end position="343"/>
    </location>
</feature>
<dbReference type="CDD" id="cd24078">
    <property type="entry name" value="ASKHA_NBD_NAGK_meta"/>
    <property type="match status" value="1"/>
</dbReference>
<comment type="similarity">
    <text evidence="1">Belongs to the eukaryotic-type N-acetylglucosamine kinase family.</text>
</comment>
<feature type="compositionally biased region" description="Basic residues" evidence="5">
    <location>
        <begin position="1"/>
        <end position="19"/>
    </location>
</feature>
<gene>
    <name evidence="8" type="primary">LOC108623831</name>
</gene>
<evidence type="ECO:0000313" key="7">
    <source>
        <dbReference type="Proteomes" id="UP000694925"/>
    </source>
</evidence>
<evidence type="ECO:0000256" key="5">
    <source>
        <dbReference type="SAM" id="MobiDB-lite"/>
    </source>
</evidence>
<dbReference type="GO" id="GO:0045127">
    <property type="term" value="F:N-acetylglucosamine kinase activity"/>
    <property type="evidence" value="ECO:0007669"/>
    <property type="project" value="UniProtKB-EC"/>
</dbReference>
<evidence type="ECO:0000256" key="2">
    <source>
        <dbReference type="ARBA" id="ARBA00012122"/>
    </source>
</evidence>
<evidence type="ECO:0000313" key="8">
    <source>
        <dbReference type="RefSeq" id="XP_017878136.1"/>
    </source>
</evidence>
<feature type="region of interest" description="Disordered" evidence="5">
    <location>
        <begin position="1"/>
        <end position="25"/>
    </location>
</feature>
<dbReference type="KEGG" id="ccal:108623831"/>
<reference evidence="8" key="1">
    <citation type="submission" date="2025-08" db="UniProtKB">
        <authorList>
            <consortium name="RefSeq"/>
        </authorList>
    </citation>
    <scope>IDENTIFICATION</scope>
    <source>
        <tissue evidence="8">Whole body</tissue>
    </source>
</reference>
<dbReference type="PANTHER" id="PTHR12862">
    <property type="entry name" value="BADF TYPE ATPASE DOMAIN-CONTAINING PROTEIN"/>
    <property type="match status" value="1"/>
</dbReference>
<dbReference type="AlphaFoldDB" id="A0AAJ7IVI6"/>
<keyword evidence="7" id="KW-1185">Reference proteome</keyword>
<keyword evidence="8" id="KW-0808">Transferase</keyword>
<dbReference type="Gene3D" id="3.30.420.40">
    <property type="match status" value="1"/>
</dbReference>
<dbReference type="EC" id="2.7.1.59" evidence="2"/>
<dbReference type="GeneID" id="108623831"/>
<dbReference type="Pfam" id="PF01869">
    <property type="entry name" value="BcrAD_BadFG"/>
    <property type="match status" value="1"/>
</dbReference>